<comment type="subcellular location">
    <subcellularLocation>
        <location evidence="1">Cell membrane</location>
        <topology evidence="1">Multi-pass membrane protein</topology>
    </subcellularLocation>
</comment>
<dbReference type="InterPro" id="IPR001851">
    <property type="entry name" value="ABC_transp_permease"/>
</dbReference>
<name>A0A5A7NUE7_9MICC</name>
<evidence type="ECO:0000256" key="1">
    <source>
        <dbReference type="ARBA" id="ARBA00004651"/>
    </source>
</evidence>
<keyword evidence="10" id="KW-1185">Reference proteome</keyword>
<evidence type="ECO:0000256" key="4">
    <source>
        <dbReference type="ARBA" id="ARBA00022519"/>
    </source>
</evidence>
<dbReference type="GO" id="GO:0005886">
    <property type="term" value="C:plasma membrane"/>
    <property type="evidence" value="ECO:0007669"/>
    <property type="project" value="UniProtKB-SubCell"/>
</dbReference>
<sequence>MTKTDTLPATTTAPRVRERASISQLFWQGGTIVALIVLIAFFTAMRPDVFLSFGNMRNILEQIAILTIIAVGQTVVMVVGDFDLSVGTNATLSGATAASLMIGGTPIPLAIVAGLCVGLLVGVVNGLLVAFLQLSAFVATLATMTTVGGLAFIATSGTTLYGMPEDFFWIGQGRPMGIPMPIFFAVAAAIILWLVLRFTTLGRRWYAVGGNAEVARLSGVNVRWTRFLAFAVAGLASAIGGIILVSRLGSASSASGNNYMMLAVAAVFLGMTILKSGQANVGGTLVGVGIIGVMSNGLNIIGVNTYIQQVLTGLIIIAAVTLSALKARKS</sequence>
<feature type="transmembrane region" description="Helical" evidence="8">
    <location>
        <begin position="136"/>
        <end position="156"/>
    </location>
</feature>
<dbReference type="GO" id="GO:0016740">
    <property type="term" value="F:transferase activity"/>
    <property type="evidence" value="ECO:0007669"/>
    <property type="project" value="UniProtKB-KW"/>
</dbReference>
<feature type="transmembrane region" description="Helical" evidence="8">
    <location>
        <begin position="100"/>
        <end position="124"/>
    </location>
</feature>
<keyword evidence="9" id="KW-0808">Transferase</keyword>
<gene>
    <name evidence="9" type="primary">rbsC</name>
    <name evidence="9" type="ORF">NCCP1664_22670</name>
</gene>
<dbReference type="RefSeq" id="WP_149957384.1">
    <property type="nucleotide sequence ID" value="NZ_BKDJ01000012.1"/>
</dbReference>
<proteinExistence type="predicted"/>
<feature type="transmembrane region" description="Helical" evidence="8">
    <location>
        <begin position="63"/>
        <end position="80"/>
    </location>
</feature>
<feature type="transmembrane region" description="Helical" evidence="8">
    <location>
        <begin position="258"/>
        <end position="274"/>
    </location>
</feature>
<keyword evidence="7 8" id="KW-0472">Membrane</keyword>
<feature type="transmembrane region" description="Helical" evidence="8">
    <location>
        <begin position="227"/>
        <end position="246"/>
    </location>
</feature>
<comment type="caution">
    <text evidence="9">The sequence shown here is derived from an EMBL/GenBank/DDBJ whole genome shotgun (WGS) entry which is preliminary data.</text>
</comment>
<feature type="transmembrane region" description="Helical" evidence="8">
    <location>
        <begin position="281"/>
        <end position="300"/>
    </location>
</feature>
<feature type="transmembrane region" description="Helical" evidence="8">
    <location>
        <begin position="25"/>
        <end position="42"/>
    </location>
</feature>
<dbReference type="PANTHER" id="PTHR32196:SF21">
    <property type="entry name" value="ABC TRANSPORTER PERMEASE PROTEIN YPHD-RELATED"/>
    <property type="match status" value="1"/>
</dbReference>
<keyword evidence="3" id="KW-1003">Cell membrane</keyword>
<accession>A0A5A7NUE7</accession>
<dbReference type="CDD" id="cd06579">
    <property type="entry name" value="TM_PBP1_transp_AraH_like"/>
    <property type="match status" value="1"/>
</dbReference>
<evidence type="ECO:0000256" key="7">
    <source>
        <dbReference type="ARBA" id="ARBA00023136"/>
    </source>
</evidence>
<keyword evidence="6 8" id="KW-1133">Transmembrane helix</keyword>
<evidence type="ECO:0000256" key="3">
    <source>
        <dbReference type="ARBA" id="ARBA00022475"/>
    </source>
</evidence>
<evidence type="ECO:0000256" key="8">
    <source>
        <dbReference type="SAM" id="Phobius"/>
    </source>
</evidence>
<dbReference type="EMBL" id="BKDJ01000012">
    <property type="protein sequence ID" value="GER23772.1"/>
    <property type="molecule type" value="Genomic_DNA"/>
</dbReference>
<dbReference type="AlphaFoldDB" id="A0A5A7NUE7"/>
<evidence type="ECO:0000256" key="2">
    <source>
        <dbReference type="ARBA" id="ARBA00022448"/>
    </source>
</evidence>
<keyword evidence="5 8" id="KW-0812">Transmembrane</keyword>
<dbReference type="PANTHER" id="PTHR32196">
    <property type="entry name" value="ABC TRANSPORTER PERMEASE PROTEIN YPHD-RELATED-RELATED"/>
    <property type="match status" value="1"/>
</dbReference>
<dbReference type="Pfam" id="PF02653">
    <property type="entry name" value="BPD_transp_2"/>
    <property type="match status" value="1"/>
</dbReference>
<evidence type="ECO:0000313" key="10">
    <source>
        <dbReference type="Proteomes" id="UP000325307"/>
    </source>
</evidence>
<keyword evidence="2" id="KW-0813">Transport</keyword>
<evidence type="ECO:0000313" key="9">
    <source>
        <dbReference type="EMBL" id="GER23772.1"/>
    </source>
</evidence>
<organism evidence="9 10">
    <name type="scientific">Zafaria cholistanensis</name>
    <dbReference type="NCBI Taxonomy" id="1682741"/>
    <lineage>
        <taxon>Bacteria</taxon>
        <taxon>Bacillati</taxon>
        <taxon>Actinomycetota</taxon>
        <taxon>Actinomycetes</taxon>
        <taxon>Micrococcales</taxon>
        <taxon>Micrococcaceae</taxon>
        <taxon>Zafaria</taxon>
    </lineage>
</organism>
<evidence type="ECO:0000256" key="6">
    <source>
        <dbReference type="ARBA" id="ARBA00022989"/>
    </source>
</evidence>
<dbReference type="Proteomes" id="UP000325307">
    <property type="component" value="Unassembled WGS sequence"/>
</dbReference>
<keyword evidence="4" id="KW-0997">Cell inner membrane</keyword>
<protein>
    <submittedName>
        <fullName evidence="9">Dolichyl-phosphate beta-glucosyltransferase</fullName>
    </submittedName>
</protein>
<dbReference type="GO" id="GO:0022857">
    <property type="term" value="F:transmembrane transporter activity"/>
    <property type="evidence" value="ECO:0007669"/>
    <property type="project" value="InterPro"/>
</dbReference>
<dbReference type="OrthoDB" id="9808136at2"/>
<evidence type="ECO:0000256" key="5">
    <source>
        <dbReference type="ARBA" id="ARBA00022692"/>
    </source>
</evidence>
<reference evidence="9 10" key="1">
    <citation type="submission" date="2019-09" db="EMBL/GenBank/DDBJ databases">
        <title>Arthrobacter zafarii sp. nov., a moderately thermotolerant and halotolerant actinobacterium isolated from Cholistan desert soil of Pakistan.</title>
        <authorList>
            <person name="Amin A."/>
            <person name="Ahmed I."/>
            <person name="Khalid N."/>
            <person name="Schumann P."/>
            <person name="Busse H.J."/>
            <person name="Khan I.U."/>
            <person name="Li S."/>
            <person name="Li W.J."/>
        </authorList>
    </citation>
    <scope>NUCLEOTIDE SEQUENCE [LARGE SCALE GENOMIC DNA]</scope>
    <source>
        <strain evidence="9 10">NCCP-1664</strain>
    </source>
</reference>
<feature type="transmembrane region" description="Helical" evidence="8">
    <location>
        <begin position="176"/>
        <end position="196"/>
    </location>
</feature>
<feature type="transmembrane region" description="Helical" evidence="8">
    <location>
        <begin position="306"/>
        <end position="325"/>
    </location>
</feature>